<evidence type="ECO:0000313" key="2">
    <source>
        <dbReference type="EMBL" id="MDV7267527.1"/>
    </source>
</evidence>
<comment type="caution">
    <text evidence="2">The sequence shown here is derived from an EMBL/GenBank/DDBJ whole genome shotgun (WGS) entry which is preliminary data.</text>
</comment>
<evidence type="ECO:0000313" key="3">
    <source>
        <dbReference type="Proteomes" id="UP001185863"/>
    </source>
</evidence>
<sequence length="49" mass="5145">MTKDAGTPGTGSESEKPYDPAEDPDSDPENLLSGTHQPDQAEGEDDDPT</sequence>
<evidence type="ECO:0000256" key="1">
    <source>
        <dbReference type="SAM" id="MobiDB-lite"/>
    </source>
</evidence>
<dbReference type="RefSeq" id="WP_213572120.1">
    <property type="nucleotide sequence ID" value="NZ_JAWLUP010000091.1"/>
</dbReference>
<dbReference type="EMBL" id="JAWLUP010000091">
    <property type="protein sequence ID" value="MDV7267527.1"/>
    <property type="molecule type" value="Genomic_DNA"/>
</dbReference>
<feature type="region of interest" description="Disordered" evidence="1">
    <location>
        <begin position="1"/>
        <end position="49"/>
    </location>
</feature>
<accession>A0AAE4V324</accession>
<reference evidence="2" key="1">
    <citation type="submission" date="2023-10" db="EMBL/GenBank/DDBJ databases">
        <title>Development of a sustainable strategy for remediation of hydrocarbon-contaminated territories based on the waste exchange concept.</title>
        <authorList>
            <person name="Krivoruchko A."/>
        </authorList>
    </citation>
    <scope>NUCLEOTIDE SEQUENCE</scope>
    <source>
        <strain evidence="2">IEGM 68</strain>
    </source>
</reference>
<gene>
    <name evidence="2" type="ORF">R4315_23670</name>
</gene>
<proteinExistence type="predicted"/>
<protein>
    <submittedName>
        <fullName evidence="2">Uncharacterized protein</fullName>
    </submittedName>
</protein>
<organism evidence="2 3">
    <name type="scientific">Rhodococcus oxybenzonivorans</name>
    <dbReference type="NCBI Taxonomy" id="1990687"/>
    <lineage>
        <taxon>Bacteria</taxon>
        <taxon>Bacillati</taxon>
        <taxon>Actinomycetota</taxon>
        <taxon>Actinomycetes</taxon>
        <taxon>Mycobacteriales</taxon>
        <taxon>Nocardiaceae</taxon>
        <taxon>Rhodococcus</taxon>
    </lineage>
</organism>
<name>A0AAE4V324_9NOCA</name>
<dbReference type="AlphaFoldDB" id="A0AAE4V324"/>
<dbReference type="Proteomes" id="UP001185863">
    <property type="component" value="Unassembled WGS sequence"/>
</dbReference>